<organism evidence="1 2">
    <name type="scientific">Cochleicola gelatinilyticus</name>
    <dbReference type="NCBI Taxonomy" id="1763537"/>
    <lineage>
        <taxon>Bacteria</taxon>
        <taxon>Pseudomonadati</taxon>
        <taxon>Bacteroidota</taxon>
        <taxon>Flavobacteriia</taxon>
        <taxon>Flavobacteriales</taxon>
        <taxon>Flavobacteriaceae</taxon>
        <taxon>Cochleicola</taxon>
    </lineage>
</organism>
<keyword evidence="2" id="KW-1185">Reference proteome</keyword>
<comment type="caution">
    <text evidence="1">The sequence shown here is derived from an EMBL/GenBank/DDBJ whole genome shotgun (WGS) entry which is preliminary data.</text>
</comment>
<dbReference type="RefSeq" id="WP_068588835.1">
    <property type="nucleotide sequence ID" value="NZ_LRXL01000012.1"/>
</dbReference>
<proteinExistence type="predicted"/>
<evidence type="ECO:0000313" key="2">
    <source>
        <dbReference type="Proteomes" id="UP000077013"/>
    </source>
</evidence>
<gene>
    <name evidence="1" type="ORF">ULVI_01505</name>
</gene>
<accession>A0A167K989</accession>
<dbReference type="AlphaFoldDB" id="A0A167K989"/>
<sequence>MFLLLRTILLWSVVVFCVSCKQKNNKDSSVSSETTKVEFIENPSEENSALPRLFGSENGLFFSWVETKDTTDFLKYSVLKDASWESVETVTSGTDWFTNWADFPVIAENNGSILTNILQRSANGTYTYDIKLNLFSSETQRWNKNFILHKDGTKSEHGFVSMQPYGEESFFITWLDGRNTTGGHEGHDQHSSAGAMTLRSAVVHTDGSIANETELDSKVCDCCNTAAAITSKGPIVAYRDRSDEEIRDVSILRWENNKWTAPQTLGNDAWKIAGCPVNGPAISAIDASVAVAWFTGANELPKVYAAFSEDNGATFKNPIRMDSSEAVGRVDIALITATEAVVCWLETDGAQTYIMASKISDDGEKGEAIEIANIESGRSSGFPQMELYNDKLYFAWTEFSKEKQPFIKMSYLAIEQL</sequence>
<reference evidence="1 2" key="1">
    <citation type="submission" date="2016-02" db="EMBL/GenBank/DDBJ databases">
        <title>Ulvibacter sp. LPB0005, isolated from Thais luteostoma.</title>
        <authorList>
            <person name="Shin S.-K."/>
            <person name="Yi H."/>
        </authorList>
    </citation>
    <scope>NUCLEOTIDE SEQUENCE [LARGE SCALE GENOMIC DNA]</scope>
    <source>
        <strain evidence="1 2">LPB0005</strain>
    </source>
</reference>
<evidence type="ECO:0008006" key="3">
    <source>
        <dbReference type="Google" id="ProtNLM"/>
    </source>
</evidence>
<protein>
    <recommendedName>
        <fullName evidence="3">BNR repeat protein</fullName>
    </recommendedName>
</protein>
<dbReference type="EMBL" id="LRXL01000012">
    <property type="protein sequence ID" value="OAB81522.1"/>
    <property type="molecule type" value="Genomic_DNA"/>
</dbReference>
<name>A0A167K989_9FLAO</name>
<evidence type="ECO:0000313" key="1">
    <source>
        <dbReference type="EMBL" id="OAB81522.1"/>
    </source>
</evidence>
<dbReference type="Proteomes" id="UP000077013">
    <property type="component" value="Unassembled WGS sequence"/>
</dbReference>
<dbReference type="STRING" id="1763537.ULVI_01505"/>
<dbReference type="OrthoDB" id="9764969at2"/>